<dbReference type="RefSeq" id="WP_347438736.1">
    <property type="nucleotide sequence ID" value="NZ_CP089291.1"/>
</dbReference>
<name>A0ABY4CNI9_9BACL</name>
<dbReference type="SUPFAM" id="SSF64307">
    <property type="entry name" value="SirA-like"/>
    <property type="match status" value="1"/>
</dbReference>
<evidence type="ECO:0000313" key="3">
    <source>
        <dbReference type="Proteomes" id="UP000830167"/>
    </source>
</evidence>
<organism evidence="2 3">
    <name type="scientific">Fodinisporobacter ferrooxydans</name>
    <dbReference type="NCBI Taxonomy" id="2901836"/>
    <lineage>
        <taxon>Bacteria</taxon>
        <taxon>Bacillati</taxon>
        <taxon>Bacillota</taxon>
        <taxon>Bacilli</taxon>
        <taxon>Bacillales</taxon>
        <taxon>Alicyclobacillaceae</taxon>
        <taxon>Fodinisporobacter</taxon>
    </lineage>
</organism>
<reference evidence="2" key="1">
    <citation type="submission" date="2021-12" db="EMBL/GenBank/DDBJ databases">
        <title>Alicyclobacillaceae gen. nov., sp. nov., isolated from chalcocite enrichment system.</title>
        <authorList>
            <person name="Jiang Z."/>
        </authorList>
    </citation>
    <scope>NUCLEOTIDE SEQUENCE</scope>
    <source>
        <strain evidence="2">MYW30-H2</strain>
    </source>
</reference>
<feature type="domain" description="DUF2249" evidence="1">
    <location>
        <begin position="8"/>
        <end position="74"/>
    </location>
</feature>
<evidence type="ECO:0000259" key="1">
    <source>
        <dbReference type="Pfam" id="PF10006"/>
    </source>
</evidence>
<dbReference type="InterPro" id="IPR018720">
    <property type="entry name" value="DUF2249"/>
</dbReference>
<feature type="domain" description="DUF2249" evidence="1">
    <location>
        <begin position="89"/>
        <end position="153"/>
    </location>
</feature>
<proteinExistence type="predicted"/>
<gene>
    <name evidence="2" type="ORF">LSG31_07425</name>
</gene>
<keyword evidence="3" id="KW-1185">Reference proteome</keyword>
<dbReference type="InterPro" id="IPR036868">
    <property type="entry name" value="TusA-like_sf"/>
</dbReference>
<sequence length="154" mass="18214">MDQRIVDLDVRDILKAKLEPFQKIMETVGSLQETDILQLHTTFRPTPLLKVLGKKGYNHVVLQMDKEHFIIQFYKESFDMPVFRLNNLGLEPPQPMIRTLEMLDNQKEFQEGEARLEIWNERVPAFLLPELDERGFSYKIVEESEGEVHVQIFR</sequence>
<protein>
    <submittedName>
        <fullName evidence="2">DUF2249 domain-containing protein</fullName>
    </submittedName>
</protein>
<dbReference type="EMBL" id="CP089291">
    <property type="protein sequence ID" value="UOF92053.1"/>
    <property type="molecule type" value="Genomic_DNA"/>
</dbReference>
<accession>A0ABY4CNI9</accession>
<dbReference type="Pfam" id="PF10006">
    <property type="entry name" value="DUF2249"/>
    <property type="match status" value="2"/>
</dbReference>
<dbReference type="Proteomes" id="UP000830167">
    <property type="component" value="Chromosome"/>
</dbReference>
<evidence type="ECO:0000313" key="2">
    <source>
        <dbReference type="EMBL" id="UOF92053.1"/>
    </source>
</evidence>